<sequence length="95" mass="11726">MSYFDNNIYIGYDKYNEKFYYISYKKKYIVKTIKLLDYYFIYDNNIKILMGVYVKNTFIHIEPMFQLWEFIDNNKTMMIGLPTNKLSWKVIRTIP</sequence>
<dbReference type="EMBL" id="MN739901">
    <property type="protein sequence ID" value="QHT76777.1"/>
    <property type="molecule type" value="Genomic_DNA"/>
</dbReference>
<reference evidence="1" key="1">
    <citation type="journal article" date="2020" name="Nature">
        <title>Giant virus diversity and host interactions through global metagenomics.</title>
        <authorList>
            <person name="Schulz F."/>
            <person name="Roux S."/>
            <person name="Paez-Espino D."/>
            <person name="Jungbluth S."/>
            <person name="Walsh D.A."/>
            <person name="Denef V.J."/>
            <person name="McMahon K.D."/>
            <person name="Konstantinidis K.T."/>
            <person name="Eloe-Fadrosh E.A."/>
            <person name="Kyrpides N.C."/>
            <person name="Woyke T."/>
        </authorList>
    </citation>
    <scope>NUCLEOTIDE SEQUENCE</scope>
    <source>
        <strain evidence="1">GVMAG-M-3300023179-82</strain>
    </source>
</reference>
<proteinExistence type="predicted"/>
<protein>
    <submittedName>
        <fullName evidence="1">Uncharacterized protein</fullName>
    </submittedName>
</protein>
<evidence type="ECO:0000313" key="1">
    <source>
        <dbReference type="EMBL" id="QHT76777.1"/>
    </source>
</evidence>
<organism evidence="1">
    <name type="scientific">viral metagenome</name>
    <dbReference type="NCBI Taxonomy" id="1070528"/>
    <lineage>
        <taxon>unclassified sequences</taxon>
        <taxon>metagenomes</taxon>
        <taxon>organismal metagenomes</taxon>
    </lineage>
</organism>
<dbReference type="AlphaFoldDB" id="A0A6C0H8P9"/>
<accession>A0A6C0H8P9</accession>
<name>A0A6C0H8P9_9ZZZZ</name>